<evidence type="ECO:0000313" key="3">
    <source>
        <dbReference type="Proteomes" id="UP001159364"/>
    </source>
</evidence>
<feature type="compositionally biased region" description="Basic and acidic residues" evidence="1">
    <location>
        <begin position="224"/>
        <end position="243"/>
    </location>
</feature>
<organism evidence="2 3">
    <name type="scientific">Erythroxylum novogranatense</name>
    <dbReference type="NCBI Taxonomy" id="1862640"/>
    <lineage>
        <taxon>Eukaryota</taxon>
        <taxon>Viridiplantae</taxon>
        <taxon>Streptophyta</taxon>
        <taxon>Embryophyta</taxon>
        <taxon>Tracheophyta</taxon>
        <taxon>Spermatophyta</taxon>
        <taxon>Magnoliopsida</taxon>
        <taxon>eudicotyledons</taxon>
        <taxon>Gunneridae</taxon>
        <taxon>Pentapetalae</taxon>
        <taxon>rosids</taxon>
        <taxon>fabids</taxon>
        <taxon>Malpighiales</taxon>
        <taxon>Erythroxylaceae</taxon>
        <taxon>Erythroxylum</taxon>
    </lineage>
</organism>
<feature type="compositionally biased region" description="Basic and acidic residues" evidence="1">
    <location>
        <begin position="34"/>
        <end position="49"/>
    </location>
</feature>
<feature type="compositionally biased region" description="Basic residues" evidence="1">
    <location>
        <begin position="19"/>
        <end position="33"/>
    </location>
</feature>
<dbReference type="AlphaFoldDB" id="A0AAV8SS26"/>
<feature type="compositionally biased region" description="Basic residues" evidence="1">
    <location>
        <begin position="164"/>
        <end position="179"/>
    </location>
</feature>
<name>A0AAV8SS26_9ROSI</name>
<dbReference type="PANTHER" id="PTHR36808:SF1">
    <property type="entry name" value="TRANSCRIPTIONAL REGULATOR ATRX-LIKE PROTEIN"/>
    <property type="match status" value="1"/>
</dbReference>
<comment type="caution">
    <text evidence="2">The sequence shown here is derived from an EMBL/GenBank/DDBJ whole genome shotgun (WGS) entry which is preliminary data.</text>
</comment>
<protein>
    <submittedName>
        <fullName evidence="2">Uncharacterized protein</fullName>
    </submittedName>
</protein>
<proteinExistence type="predicted"/>
<evidence type="ECO:0000313" key="2">
    <source>
        <dbReference type="EMBL" id="KAJ8755050.1"/>
    </source>
</evidence>
<dbReference type="PANTHER" id="PTHR36808">
    <property type="entry name" value="TRANSCRIPTIONAL REGULATOR ATRX-LIKE PROTEIN"/>
    <property type="match status" value="1"/>
</dbReference>
<feature type="compositionally biased region" description="Basic and acidic residues" evidence="1">
    <location>
        <begin position="151"/>
        <end position="163"/>
    </location>
</feature>
<feature type="region of interest" description="Disordered" evidence="1">
    <location>
        <begin position="1"/>
        <end position="179"/>
    </location>
</feature>
<dbReference type="EMBL" id="JAIWQS010000009">
    <property type="protein sequence ID" value="KAJ8755050.1"/>
    <property type="molecule type" value="Genomic_DNA"/>
</dbReference>
<feature type="compositionally biased region" description="Basic and acidic residues" evidence="1">
    <location>
        <begin position="252"/>
        <end position="274"/>
    </location>
</feature>
<feature type="compositionally biased region" description="Basic residues" evidence="1">
    <location>
        <begin position="1"/>
        <end position="13"/>
    </location>
</feature>
<reference evidence="2 3" key="1">
    <citation type="submission" date="2021-09" db="EMBL/GenBank/DDBJ databases">
        <title>Genomic insights and catalytic innovation underlie evolution of tropane alkaloids biosynthesis.</title>
        <authorList>
            <person name="Wang Y.-J."/>
            <person name="Tian T."/>
            <person name="Huang J.-P."/>
            <person name="Huang S.-X."/>
        </authorList>
    </citation>
    <scope>NUCLEOTIDE SEQUENCE [LARGE SCALE GENOMIC DNA]</scope>
    <source>
        <strain evidence="2">KIB-2018</strain>
        <tissue evidence="2">Leaf</tissue>
    </source>
</reference>
<gene>
    <name evidence="2" type="ORF">K2173_016545</name>
</gene>
<sequence>MGKSSSYRKKLSKHSSSIRTRKRSKTRRSKPIKLRRDYDSDSYSKDDSRSSMYVSLSSSEDKHRSRRFRSRSRKDVKNGKKRARSWSSSSEDSSPLKRRKGSKRNCDAKEIKKLRKKKKRGIVRGERIISSMSSRLRSCSACGLNSSSAESEYKRQRDRSERRGNHKRKFEKCKSASRRKLYRSRNFSSCSRGETDSSCQSLENFTVENTSKRLRSVVMLTRDDNDGRKDEHKEEMIYEHGDYPCRSNDSNEGSKRDTDNQSHVASDKKRSTEGKISEDITAFDTKISKISERDKDREVCCERTMSNMDRVGTKDAVGKNEDSSADDVVDGGDLELILRQKALANLRRFCGGFSSNAKSSIDQEYCSQGMQEDSAMQDGKKISYHHQYGPLEDRNRSQQAAISGNDTVTTYVDSEINKLRLIESTLGKEISSGNCTTIPMERPSSHELNEAKFVKKGKVGDGGALTANMMSSLGVSHNDDEVNKACMNTFSVVSSSQNHKKIGDGKISGSEESAESNIHSLDKVAITGRERARKAVGSNIDRPRLVRSIMSQPFSNATTNMMEAACALQETNQTNSATGNTCTYKGAAQAEHNVSQTSGNNDTTIVGSSSNWTSHTARAAADTSMNRLQDEGKGVSQLEKKTMTVMRGGEMVQVSYKVYIPKKTPALARRQLKR</sequence>
<keyword evidence="3" id="KW-1185">Reference proteome</keyword>
<dbReference type="Proteomes" id="UP001159364">
    <property type="component" value="Linkage Group LG09"/>
</dbReference>
<feature type="compositionally biased region" description="Basic residues" evidence="1">
    <location>
        <begin position="112"/>
        <end position="122"/>
    </location>
</feature>
<evidence type="ECO:0000256" key="1">
    <source>
        <dbReference type="SAM" id="MobiDB-lite"/>
    </source>
</evidence>
<feature type="compositionally biased region" description="Low complexity" evidence="1">
    <location>
        <begin position="128"/>
        <end position="140"/>
    </location>
</feature>
<accession>A0AAV8SS26</accession>
<feature type="region of interest" description="Disordered" evidence="1">
    <location>
        <begin position="224"/>
        <end position="274"/>
    </location>
</feature>